<dbReference type="OrthoDB" id="1896834at2759"/>
<dbReference type="GO" id="GO:0003700">
    <property type="term" value="F:DNA-binding transcription factor activity"/>
    <property type="evidence" value="ECO:0007669"/>
    <property type="project" value="InterPro"/>
</dbReference>
<proteinExistence type="predicted"/>
<feature type="compositionally biased region" description="Basic and acidic residues" evidence="7">
    <location>
        <begin position="221"/>
        <end position="230"/>
    </location>
</feature>
<evidence type="ECO:0000256" key="3">
    <source>
        <dbReference type="ARBA" id="ARBA00023015"/>
    </source>
</evidence>
<dbReference type="InterPro" id="IPR005333">
    <property type="entry name" value="Transcription_factor_TCP"/>
</dbReference>
<reference evidence="10 11" key="1">
    <citation type="journal article" date="2019" name="Plant Biotechnol. J.">
        <title>The red bayberry genome and genetic basis of sex determination.</title>
        <authorList>
            <person name="Jia H.M."/>
            <person name="Jia H.J."/>
            <person name="Cai Q.L."/>
            <person name="Wang Y."/>
            <person name="Zhao H.B."/>
            <person name="Yang W.F."/>
            <person name="Wang G.Y."/>
            <person name="Li Y.H."/>
            <person name="Zhan D.L."/>
            <person name="Shen Y.T."/>
            <person name="Niu Q.F."/>
            <person name="Chang L."/>
            <person name="Qiu J."/>
            <person name="Zhao L."/>
            <person name="Xie H.B."/>
            <person name="Fu W.Y."/>
            <person name="Jin J."/>
            <person name="Li X.W."/>
            <person name="Jiao Y."/>
            <person name="Zhou C.C."/>
            <person name="Tu T."/>
            <person name="Chai C.Y."/>
            <person name="Gao J.L."/>
            <person name="Fan L.J."/>
            <person name="van de Weg E."/>
            <person name="Wang J.Y."/>
            <person name="Gao Z.S."/>
        </authorList>
    </citation>
    <scope>NUCLEOTIDE SEQUENCE [LARGE SCALE GENOMIC DNA]</scope>
    <source>
        <tissue evidence="10">Leaves</tissue>
    </source>
</reference>
<dbReference type="EMBL" id="RXIC02000024">
    <property type="protein sequence ID" value="KAB1211167.1"/>
    <property type="molecule type" value="Genomic_DNA"/>
</dbReference>
<evidence type="ECO:0000313" key="10">
    <source>
        <dbReference type="EMBL" id="KAB1211167.1"/>
    </source>
</evidence>
<dbReference type="GO" id="GO:0005634">
    <property type="term" value="C:nucleus"/>
    <property type="evidence" value="ECO:0007669"/>
    <property type="project" value="UniProtKB-SubCell"/>
</dbReference>
<name>A0A6A1VH30_9ROSI</name>
<dbReference type="GO" id="GO:2000032">
    <property type="term" value="P:regulation of secondary shoot formation"/>
    <property type="evidence" value="ECO:0007669"/>
    <property type="project" value="TreeGrafter"/>
</dbReference>
<keyword evidence="5" id="KW-0804">Transcription</keyword>
<evidence type="ECO:0000256" key="5">
    <source>
        <dbReference type="ARBA" id="ARBA00023163"/>
    </source>
</evidence>
<dbReference type="Pfam" id="PF03634">
    <property type="entry name" value="TCP"/>
    <property type="match status" value="1"/>
</dbReference>
<dbReference type="SMR" id="A0A6A1VH30"/>
<gene>
    <name evidence="10" type="ORF">CJ030_MR6G021643</name>
</gene>
<evidence type="ECO:0000256" key="7">
    <source>
        <dbReference type="SAM" id="MobiDB-lite"/>
    </source>
</evidence>
<dbReference type="PROSITE" id="PS51370">
    <property type="entry name" value="R"/>
    <property type="match status" value="1"/>
</dbReference>
<accession>A0A6A1VH30</accession>
<evidence type="ECO:0000259" key="9">
    <source>
        <dbReference type="PROSITE" id="PS51370"/>
    </source>
</evidence>
<keyword evidence="6" id="KW-0539">Nucleus</keyword>
<comment type="subcellular location">
    <subcellularLocation>
        <location evidence="1">Nucleus</location>
    </subcellularLocation>
</comment>
<keyword evidence="11" id="KW-1185">Reference proteome</keyword>
<evidence type="ECO:0000256" key="1">
    <source>
        <dbReference type="ARBA" id="ARBA00004123"/>
    </source>
</evidence>
<dbReference type="PANTHER" id="PTHR31072:SF224">
    <property type="entry name" value="TRANSCRIPTION FACTOR TCP1"/>
    <property type="match status" value="1"/>
</dbReference>
<dbReference type="Proteomes" id="UP000516437">
    <property type="component" value="Chromosome 6"/>
</dbReference>
<evidence type="ECO:0000256" key="2">
    <source>
        <dbReference type="ARBA" id="ARBA00022473"/>
    </source>
</evidence>
<keyword evidence="4" id="KW-0238">DNA-binding</keyword>
<dbReference type="AlphaFoldDB" id="A0A6A1VH30"/>
<dbReference type="PANTHER" id="PTHR31072">
    <property type="entry name" value="TRANSCRIPTION FACTOR TCP4-RELATED"/>
    <property type="match status" value="1"/>
</dbReference>
<dbReference type="GO" id="GO:0043565">
    <property type="term" value="F:sequence-specific DNA binding"/>
    <property type="evidence" value="ECO:0007669"/>
    <property type="project" value="TreeGrafter"/>
</dbReference>
<dbReference type="InterPro" id="IPR017887">
    <property type="entry name" value="TF_TCP_subgr"/>
</dbReference>
<keyword evidence="2" id="KW-0217">Developmental protein</keyword>
<organism evidence="10 11">
    <name type="scientific">Morella rubra</name>
    <name type="common">Chinese bayberry</name>
    <dbReference type="NCBI Taxonomy" id="262757"/>
    <lineage>
        <taxon>Eukaryota</taxon>
        <taxon>Viridiplantae</taxon>
        <taxon>Streptophyta</taxon>
        <taxon>Embryophyta</taxon>
        <taxon>Tracheophyta</taxon>
        <taxon>Spermatophyta</taxon>
        <taxon>Magnoliopsida</taxon>
        <taxon>eudicotyledons</taxon>
        <taxon>Gunneridae</taxon>
        <taxon>Pentapetalae</taxon>
        <taxon>rosids</taxon>
        <taxon>fabids</taxon>
        <taxon>Fagales</taxon>
        <taxon>Myricaceae</taxon>
        <taxon>Morella</taxon>
    </lineage>
</organism>
<dbReference type="InterPro" id="IPR017888">
    <property type="entry name" value="CYC/TB1_R_domain"/>
</dbReference>
<evidence type="ECO:0000313" key="11">
    <source>
        <dbReference type="Proteomes" id="UP000516437"/>
    </source>
</evidence>
<evidence type="ECO:0000259" key="8">
    <source>
        <dbReference type="PROSITE" id="PS51369"/>
    </source>
</evidence>
<keyword evidence="3" id="KW-0805">Transcription regulation</keyword>
<feature type="domain" description="R" evidence="9">
    <location>
        <begin position="214"/>
        <end position="231"/>
    </location>
</feature>
<comment type="caution">
    <text evidence="10">The sequence shown here is derived from an EMBL/GenBank/DDBJ whole genome shotgun (WGS) entry which is preliminary data.</text>
</comment>
<evidence type="ECO:0000256" key="6">
    <source>
        <dbReference type="ARBA" id="ARBA00023242"/>
    </source>
</evidence>
<evidence type="ECO:0000256" key="4">
    <source>
        <dbReference type="ARBA" id="ARBA00023125"/>
    </source>
</evidence>
<dbReference type="PROSITE" id="PS51369">
    <property type="entry name" value="TCP"/>
    <property type="match status" value="1"/>
</dbReference>
<protein>
    <submittedName>
        <fullName evidence="10">Transcription factor DICHOTOMA</fullName>
    </submittedName>
</protein>
<feature type="domain" description="TCP" evidence="8">
    <location>
        <begin position="90"/>
        <end position="148"/>
    </location>
</feature>
<feature type="region of interest" description="Disordered" evidence="7">
    <location>
        <begin position="221"/>
        <end position="253"/>
    </location>
</feature>
<sequence>MFSSINSLNPDPHFPSSAYHHFPAPFSSHELEDILLHQDHHDPLGGPFLSTNAPFLGSTGLAVSKYPTMTRQDNGNPLGVYNSLAKKPPKKDRHSKIYTSQGLRDRRVRLSIEIARKFFDLQDMLGFDKASTTLDWLLTKSRKAIKEVAKMKETCSGCATSLSRTSECEVVSGDSITADSEKIEGRVSKSKSLESVSKAKKMKGLNKSAIHLAKESRAKARARARERTKDNMCPGSRLNESKECPAGTQKAPQYLRPPSQLEAFERSTKVVAEIEEHSSQLLANPQGPRVNIIEESVVRKRKLNPPGILDYQPNLVISKNPSSNNWNSNYFPNLLEACERSTKVVAEIEDHSSHLLAYPQGPRVNIIEESVVRKRKLNRPPGRLDYQPNLVISKDPSSNNIGNSIYFPNLPRPLDINSTIARSSFCSVTNMNLSY</sequence>